<keyword evidence="2" id="KW-1185">Reference proteome</keyword>
<evidence type="ECO:0000313" key="2">
    <source>
        <dbReference type="Proteomes" id="UP000001351"/>
    </source>
</evidence>
<dbReference type="Pfam" id="PF20393">
    <property type="entry name" value="Pro_CA_2"/>
    <property type="match status" value="1"/>
</dbReference>
<dbReference type="OrthoDB" id="5507197at2"/>
<dbReference type="eggNOG" id="ENOG502ZD5J">
    <property type="taxonomic scope" value="Bacteria"/>
</dbReference>
<dbReference type="KEGG" id="sur:STAUR_0124"/>
<name>E3FKG0_STIAD</name>
<dbReference type="GO" id="GO:0008270">
    <property type="term" value="F:zinc ion binding"/>
    <property type="evidence" value="ECO:0007669"/>
    <property type="project" value="InterPro"/>
</dbReference>
<protein>
    <recommendedName>
        <fullName evidence="3">Carbonic anhydrase</fullName>
    </recommendedName>
</protein>
<gene>
    <name evidence="1" type="ordered locus">STAUR_0124</name>
</gene>
<evidence type="ECO:0008006" key="3">
    <source>
        <dbReference type="Google" id="ProtNLM"/>
    </source>
</evidence>
<dbReference type="Proteomes" id="UP000001351">
    <property type="component" value="Chromosome"/>
</dbReference>
<dbReference type="AlphaFoldDB" id="E3FKG0"/>
<reference evidence="1 2" key="1">
    <citation type="journal article" date="2011" name="Mol. Biol. Evol.">
        <title>Comparative genomic analysis of fruiting body formation in Myxococcales.</title>
        <authorList>
            <person name="Huntley S."/>
            <person name="Hamann N."/>
            <person name="Wegener-Feldbrugge S."/>
            <person name="Treuner-Lange A."/>
            <person name="Kube M."/>
            <person name="Reinhardt R."/>
            <person name="Klages S."/>
            <person name="Muller R."/>
            <person name="Ronning C.M."/>
            <person name="Nierman W.C."/>
            <person name="Sogaard-Andersen L."/>
        </authorList>
    </citation>
    <scope>NUCLEOTIDE SEQUENCE [LARGE SCALE GENOMIC DNA]</scope>
    <source>
        <strain evidence="1 2">DW4/3-1</strain>
    </source>
</reference>
<accession>E3FKG0</accession>
<dbReference type="HOGENOM" id="CLU_1745834_0_0_7"/>
<dbReference type="SUPFAM" id="SSF53056">
    <property type="entry name" value="beta-carbonic anhydrase, cab"/>
    <property type="match status" value="1"/>
</dbReference>
<dbReference type="InterPro" id="IPR046871">
    <property type="entry name" value="Pro_CA_2"/>
</dbReference>
<dbReference type="EMBL" id="CP002271">
    <property type="protein sequence ID" value="ADO67933.1"/>
    <property type="molecule type" value="Genomic_DNA"/>
</dbReference>
<dbReference type="Gene3D" id="3.40.1050.10">
    <property type="entry name" value="Carbonic anhydrase"/>
    <property type="match status" value="1"/>
</dbReference>
<dbReference type="InterPro" id="IPR036874">
    <property type="entry name" value="Carbonic_anhydrase_sf"/>
</dbReference>
<organism evidence="1 2">
    <name type="scientific">Stigmatella aurantiaca (strain DW4/3-1)</name>
    <dbReference type="NCBI Taxonomy" id="378806"/>
    <lineage>
        <taxon>Bacteria</taxon>
        <taxon>Pseudomonadati</taxon>
        <taxon>Myxococcota</taxon>
        <taxon>Myxococcia</taxon>
        <taxon>Myxococcales</taxon>
        <taxon>Cystobacterineae</taxon>
        <taxon>Archangiaceae</taxon>
        <taxon>Stigmatella</taxon>
    </lineage>
</organism>
<evidence type="ECO:0000313" key="1">
    <source>
        <dbReference type="EMBL" id="ADO67933.1"/>
    </source>
</evidence>
<proteinExistence type="predicted"/>
<dbReference type="RefSeq" id="WP_013373988.1">
    <property type="nucleotide sequence ID" value="NC_014623.1"/>
</dbReference>
<dbReference type="GO" id="GO:0004089">
    <property type="term" value="F:carbonate dehydratase activity"/>
    <property type="evidence" value="ECO:0007669"/>
    <property type="project" value="InterPro"/>
</dbReference>
<sequence>MVKPFVAQVPYAEEHPHVLAIYCSDGRFTDAVEELASHLGHERIDTLTLPGGPGLLNRWSADYLESDMVTRAARFLIQGHDIQEVLLLAHAGCGYYRARHGALGPEYVAEQQLKDLKDAANELTQAYPGITVHAYFVRPHGKQIHFESVD</sequence>
<dbReference type="STRING" id="378806.STAUR_0124"/>